<organism evidence="1 2">
    <name type="scientific">Lacipirellula parvula</name>
    <dbReference type="NCBI Taxonomy" id="2650471"/>
    <lineage>
        <taxon>Bacteria</taxon>
        <taxon>Pseudomonadati</taxon>
        <taxon>Planctomycetota</taxon>
        <taxon>Planctomycetia</taxon>
        <taxon>Pirellulales</taxon>
        <taxon>Lacipirellulaceae</taxon>
        <taxon>Lacipirellula</taxon>
    </lineage>
</organism>
<sequence>MHYPKARTDLTPEVAALLAEALARIGVRSVAYQLWESEFSPAEQEQLGEDFPLGRLPEAYAALKRISLERAVLDLGVAADVVTLSRRRLLLNRLGELAAEQSITIAVLPNFDLATGILTFGKKECAEFKVREPHTNRYRVLEAFQLMDWARVVANPLDPAKVATGIHQVVGELNRKVPMIRFSTQSGGAQICWAPAPE</sequence>
<accession>A0A5K7XJJ5</accession>
<protein>
    <submittedName>
        <fullName evidence="1">Uncharacterized protein</fullName>
    </submittedName>
</protein>
<name>A0A5K7XJJ5_9BACT</name>
<dbReference type="KEGG" id="lpav:PLANPX_4843"/>
<keyword evidence="2" id="KW-1185">Reference proteome</keyword>
<reference evidence="2" key="1">
    <citation type="submission" date="2019-10" db="EMBL/GenBank/DDBJ databases">
        <title>Lacipirellula parvula gen. nov., sp. nov., representing a lineage of planctomycetes widespread in freshwater anoxic habitats, and description of the family Lacipirellulaceae.</title>
        <authorList>
            <person name="Dedysh S.N."/>
            <person name="Kulichevskaya I.S."/>
            <person name="Beletsky A.V."/>
            <person name="Rakitin A.L."/>
            <person name="Mardanov A.V."/>
            <person name="Ivanova A.A."/>
            <person name="Saltykova V.X."/>
            <person name="Rijpstra W.I.C."/>
            <person name="Sinninghe Damste J.S."/>
            <person name="Ravin N.V."/>
        </authorList>
    </citation>
    <scope>NUCLEOTIDE SEQUENCE [LARGE SCALE GENOMIC DNA]</scope>
    <source>
        <strain evidence="2">PX69</strain>
    </source>
</reference>
<evidence type="ECO:0000313" key="2">
    <source>
        <dbReference type="Proteomes" id="UP000326837"/>
    </source>
</evidence>
<dbReference type="EMBL" id="AP021861">
    <property type="protein sequence ID" value="BBO35231.1"/>
    <property type="molecule type" value="Genomic_DNA"/>
</dbReference>
<gene>
    <name evidence="1" type="ORF">PLANPX_4843</name>
</gene>
<dbReference type="RefSeq" id="WP_152100648.1">
    <property type="nucleotide sequence ID" value="NZ_AP021861.1"/>
</dbReference>
<proteinExistence type="predicted"/>
<dbReference type="AlphaFoldDB" id="A0A5K7XJJ5"/>
<dbReference type="Proteomes" id="UP000326837">
    <property type="component" value="Chromosome"/>
</dbReference>
<evidence type="ECO:0000313" key="1">
    <source>
        <dbReference type="EMBL" id="BBO35231.1"/>
    </source>
</evidence>